<dbReference type="AlphaFoldDB" id="A0A3E0EL68"/>
<name>A0A3E0EL68_9FLAO</name>
<dbReference type="EMBL" id="QUNI01000005">
    <property type="protein sequence ID" value="REG98875.1"/>
    <property type="molecule type" value="Genomic_DNA"/>
</dbReference>
<dbReference type="OrthoDB" id="1349327at2"/>
<evidence type="ECO:0000313" key="2">
    <source>
        <dbReference type="Proteomes" id="UP000257136"/>
    </source>
</evidence>
<comment type="caution">
    <text evidence="1">The sequence shown here is derived from an EMBL/GenBank/DDBJ whole genome shotgun (WGS) entry which is preliminary data.</text>
</comment>
<sequence>MKRILFAIIVLLFFNCSKKEEKQEEFQPTITLKEIIKDERLEKIIWDFRLTNIAINREQKQNEEYESFRNNLNEIELIKLTECEVPVLRCIAFKTLVEKEYINIRKILNRHKNDNVLVKGYYYDVVRSEPVKNFMLNQLSPFSSSKFKFSKKEFIKMQDKFNKQN</sequence>
<dbReference type="Proteomes" id="UP000257136">
    <property type="component" value="Unassembled WGS sequence"/>
</dbReference>
<accession>A0A3E0EL68</accession>
<organism evidence="1 2">
    <name type="scientific">Flavobacterium aquicola</name>
    <dbReference type="NCBI Taxonomy" id="1682742"/>
    <lineage>
        <taxon>Bacteria</taxon>
        <taxon>Pseudomonadati</taxon>
        <taxon>Bacteroidota</taxon>
        <taxon>Flavobacteriia</taxon>
        <taxon>Flavobacteriales</taxon>
        <taxon>Flavobacteriaceae</taxon>
        <taxon>Flavobacterium</taxon>
    </lineage>
</organism>
<keyword evidence="2" id="KW-1185">Reference proteome</keyword>
<proteinExistence type="predicted"/>
<gene>
    <name evidence="1" type="ORF">C8P67_10534</name>
</gene>
<evidence type="ECO:0000313" key="1">
    <source>
        <dbReference type="EMBL" id="REG98875.1"/>
    </source>
</evidence>
<reference evidence="1 2" key="1">
    <citation type="submission" date="2018-08" db="EMBL/GenBank/DDBJ databases">
        <title>Genomic Encyclopedia of Archaeal and Bacterial Type Strains, Phase II (KMG-II): from individual species to whole genera.</title>
        <authorList>
            <person name="Goeker M."/>
        </authorList>
    </citation>
    <scope>NUCLEOTIDE SEQUENCE [LARGE SCALE GENOMIC DNA]</scope>
    <source>
        <strain evidence="1 2">DSM 100880</strain>
    </source>
</reference>
<dbReference type="RefSeq" id="WP_115812866.1">
    <property type="nucleotide sequence ID" value="NZ_QUNI01000005.1"/>
</dbReference>
<protein>
    <submittedName>
        <fullName evidence="1">Uncharacterized protein</fullName>
    </submittedName>
</protein>